<feature type="binding site" evidence="12">
    <location>
        <position position="282"/>
    </location>
    <ligand>
        <name>K(+)</name>
        <dbReference type="ChEBI" id="CHEBI:29103"/>
    </ligand>
</feature>
<evidence type="ECO:0000256" key="3">
    <source>
        <dbReference type="ARBA" id="ARBA00016943"/>
    </source>
</evidence>
<evidence type="ECO:0000256" key="12">
    <source>
        <dbReference type="HAMAP-Rule" id="MF_01987"/>
    </source>
</evidence>
<evidence type="ECO:0000256" key="8">
    <source>
        <dbReference type="ARBA" id="ARBA00022840"/>
    </source>
</evidence>
<gene>
    <name evidence="12" type="primary">rbsK</name>
    <name evidence="14" type="ORF">DES41_10111</name>
</gene>
<comment type="catalytic activity">
    <reaction evidence="12">
        <text>D-ribose + ATP = D-ribose 5-phosphate + ADP + H(+)</text>
        <dbReference type="Rhea" id="RHEA:13697"/>
        <dbReference type="ChEBI" id="CHEBI:15378"/>
        <dbReference type="ChEBI" id="CHEBI:30616"/>
        <dbReference type="ChEBI" id="CHEBI:47013"/>
        <dbReference type="ChEBI" id="CHEBI:78346"/>
        <dbReference type="ChEBI" id="CHEBI:456216"/>
        <dbReference type="EC" id="2.7.1.15"/>
    </reaction>
</comment>
<comment type="pathway">
    <text evidence="12">Carbohydrate metabolism; D-ribose degradation; D-ribose 5-phosphate from beta-D-ribopyranose: step 2/2.</text>
</comment>
<comment type="function">
    <text evidence="12">Catalyzes the phosphorylation of ribose at O-5 in a reaction requiring ATP and magnesium. The resulting D-ribose-5-phosphate can then be used either for sythesis of nucleotides, histidine, and tryptophan, or as a component of the pentose phosphate pathway.</text>
</comment>
<dbReference type="HAMAP" id="MF_01987">
    <property type="entry name" value="Ribokinase"/>
    <property type="match status" value="1"/>
</dbReference>
<evidence type="ECO:0000313" key="14">
    <source>
        <dbReference type="EMBL" id="RCW75419.1"/>
    </source>
</evidence>
<evidence type="ECO:0000259" key="13">
    <source>
        <dbReference type="Pfam" id="PF00294"/>
    </source>
</evidence>
<comment type="subcellular location">
    <subcellularLocation>
        <location evidence="12">Cytoplasm</location>
    </subcellularLocation>
</comment>
<keyword evidence="10 12" id="KW-0630">Potassium</keyword>
<keyword evidence="7 12" id="KW-0418">Kinase</keyword>
<sequence>MVDVVCIASWNADLVSRVPRPMARGETVLARSFDISPGGKGSNAAVACARQGARTAVVARIGRDDFGRMGLDLWAREGIATEHVEQVEGERSGVAQILVFDDGDNSIAVAPGAGTGLGEAQVHAARATIAGARVVIASNEVPQAATLAAFRIARAAGVTTLLNPAPAAELPDALLALTDLLTPNETELRSLAQLPADAPLAQGAQRLLACGVGAVLATLGAEGCCLWRPGVAPLTIAGWRMEAVVDTIGAGDTFNGALAAALARGLPLEQAMQRANAAAALSVTGQGAIGGMPTAAQVGALLATRG</sequence>
<dbReference type="InterPro" id="IPR029056">
    <property type="entry name" value="Ribokinase-like"/>
</dbReference>
<dbReference type="GO" id="GO:0004747">
    <property type="term" value="F:ribokinase activity"/>
    <property type="evidence" value="ECO:0007669"/>
    <property type="project" value="UniProtKB-UniRule"/>
</dbReference>
<dbReference type="InterPro" id="IPR011611">
    <property type="entry name" value="PfkB_dom"/>
</dbReference>
<evidence type="ECO:0000256" key="11">
    <source>
        <dbReference type="ARBA" id="ARBA00023277"/>
    </source>
</evidence>
<feature type="binding site" evidence="12">
    <location>
        <position position="248"/>
    </location>
    <ligand>
        <name>K(+)</name>
        <dbReference type="ChEBI" id="CHEBI:29103"/>
    </ligand>
</feature>
<comment type="subunit">
    <text evidence="12">Homodimer.</text>
</comment>
<dbReference type="InterPro" id="IPR011877">
    <property type="entry name" value="Ribokinase"/>
</dbReference>
<dbReference type="PROSITE" id="PS00584">
    <property type="entry name" value="PFKB_KINASES_2"/>
    <property type="match status" value="1"/>
</dbReference>
<keyword evidence="5 12" id="KW-0479">Metal-binding</keyword>
<comment type="caution">
    <text evidence="14">The sequence shown here is derived from an EMBL/GenBank/DDBJ whole genome shotgun (WGS) entry which is preliminary data.</text>
</comment>
<dbReference type="PANTHER" id="PTHR10584:SF166">
    <property type="entry name" value="RIBOKINASE"/>
    <property type="match status" value="1"/>
</dbReference>
<feature type="binding site" evidence="12">
    <location>
        <position position="285"/>
    </location>
    <ligand>
        <name>K(+)</name>
        <dbReference type="ChEBI" id="CHEBI:29103"/>
    </ligand>
</feature>
<organism evidence="14 15">
    <name type="scientific">Pseudorhodoferax soli</name>
    <dbReference type="NCBI Taxonomy" id="545864"/>
    <lineage>
        <taxon>Bacteria</taxon>
        <taxon>Pseudomonadati</taxon>
        <taxon>Pseudomonadota</taxon>
        <taxon>Betaproteobacteria</taxon>
        <taxon>Burkholderiales</taxon>
        <taxon>Comamonadaceae</taxon>
    </lineage>
</organism>
<dbReference type="GO" id="GO:0046872">
    <property type="term" value="F:metal ion binding"/>
    <property type="evidence" value="ECO:0007669"/>
    <property type="project" value="UniProtKB-KW"/>
</dbReference>
<feature type="binding site" evidence="12">
    <location>
        <begin position="218"/>
        <end position="223"/>
    </location>
    <ligand>
        <name>ATP</name>
        <dbReference type="ChEBI" id="CHEBI:30616"/>
    </ligand>
</feature>
<dbReference type="PRINTS" id="PR00990">
    <property type="entry name" value="RIBOKINASE"/>
</dbReference>
<dbReference type="UniPathway" id="UPA00916">
    <property type="reaction ID" value="UER00889"/>
</dbReference>
<evidence type="ECO:0000256" key="7">
    <source>
        <dbReference type="ARBA" id="ARBA00022777"/>
    </source>
</evidence>
<reference evidence="14 15" key="1">
    <citation type="submission" date="2018-07" db="EMBL/GenBank/DDBJ databases">
        <title>Genomic Encyclopedia of Type Strains, Phase IV (KMG-IV): sequencing the most valuable type-strain genomes for metagenomic binning, comparative biology and taxonomic classification.</title>
        <authorList>
            <person name="Goeker M."/>
        </authorList>
    </citation>
    <scope>NUCLEOTIDE SEQUENCE [LARGE SCALE GENOMIC DNA]</scope>
    <source>
        <strain evidence="14 15">DSM 21634</strain>
    </source>
</reference>
<feature type="binding site" evidence="12">
    <location>
        <position position="276"/>
    </location>
    <ligand>
        <name>ATP</name>
        <dbReference type="ChEBI" id="CHEBI:30616"/>
    </ligand>
</feature>
<keyword evidence="11 12" id="KW-0119">Carbohydrate metabolism</keyword>
<evidence type="ECO:0000256" key="5">
    <source>
        <dbReference type="ARBA" id="ARBA00022723"/>
    </source>
</evidence>
<feature type="binding site" evidence="12">
    <location>
        <position position="252"/>
    </location>
    <ligand>
        <name>substrate</name>
    </ligand>
</feature>
<evidence type="ECO:0000256" key="4">
    <source>
        <dbReference type="ARBA" id="ARBA00022679"/>
    </source>
</evidence>
<dbReference type="EMBL" id="QPJK01000001">
    <property type="protein sequence ID" value="RCW75419.1"/>
    <property type="molecule type" value="Genomic_DNA"/>
</dbReference>
<keyword evidence="9 12" id="KW-0460">Magnesium</keyword>
<dbReference type="GO" id="GO:0005829">
    <property type="term" value="C:cytosol"/>
    <property type="evidence" value="ECO:0007669"/>
    <property type="project" value="TreeGrafter"/>
</dbReference>
<dbReference type="InterPro" id="IPR002139">
    <property type="entry name" value="Ribo/fructo_kinase"/>
</dbReference>
<comment type="cofactor">
    <cofactor evidence="12">
        <name>Mg(2+)</name>
        <dbReference type="ChEBI" id="CHEBI:18420"/>
    </cofactor>
    <text evidence="12">Requires a divalent cation, most likely magnesium in vivo, as an electrophilic catalyst to aid phosphoryl group transfer. It is the chelate of the metal and the nucleotide that is the actual substrate.</text>
</comment>
<evidence type="ECO:0000256" key="6">
    <source>
        <dbReference type="ARBA" id="ARBA00022741"/>
    </source>
</evidence>
<dbReference type="SUPFAM" id="SSF53613">
    <property type="entry name" value="Ribokinase-like"/>
    <property type="match status" value="1"/>
</dbReference>
<evidence type="ECO:0000256" key="9">
    <source>
        <dbReference type="ARBA" id="ARBA00022842"/>
    </source>
</evidence>
<feature type="domain" description="Carbohydrate kinase PfkB" evidence="13">
    <location>
        <begin position="3"/>
        <end position="294"/>
    </location>
</feature>
<dbReference type="PANTHER" id="PTHR10584">
    <property type="entry name" value="SUGAR KINASE"/>
    <property type="match status" value="1"/>
</dbReference>
<comment type="activity regulation">
    <text evidence="12">Activated by a monovalent cation that binds near, but not in, the active site. The most likely occupant of the site in vivo is potassium. Ion binding induces a conformational change that may alter substrate affinity.</text>
</comment>
<proteinExistence type="inferred from homology"/>
<keyword evidence="15" id="KW-1185">Reference proteome</keyword>
<feature type="binding site" evidence="12">
    <location>
        <position position="246"/>
    </location>
    <ligand>
        <name>K(+)</name>
        <dbReference type="ChEBI" id="CHEBI:29103"/>
    </ligand>
</feature>
<evidence type="ECO:0000313" key="15">
    <source>
        <dbReference type="Proteomes" id="UP000252884"/>
    </source>
</evidence>
<dbReference type="Pfam" id="PF00294">
    <property type="entry name" value="PfkB"/>
    <property type="match status" value="1"/>
</dbReference>
<evidence type="ECO:0000256" key="10">
    <source>
        <dbReference type="ARBA" id="ARBA00022958"/>
    </source>
</evidence>
<dbReference type="EC" id="2.7.1.15" evidence="2 12"/>
<dbReference type="RefSeq" id="WP_245965526.1">
    <property type="nucleotide sequence ID" value="NZ_QPJK01000001.1"/>
</dbReference>
<comment type="caution">
    <text evidence="12">Lacks conserved residue(s) required for the propagation of feature annotation.</text>
</comment>
<keyword evidence="6 12" id="KW-0547">Nucleotide-binding</keyword>
<evidence type="ECO:0000256" key="1">
    <source>
        <dbReference type="ARBA" id="ARBA00005380"/>
    </source>
</evidence>
<dbReference type="AlphaFoldDB" id="A0A368Y6R0"/>
<accession>A0A368Y6R0</accession>
<feature type="binding site" evidence="12">
    <location>
        <begin position="251"/>
        <end position="252"/>
    </location>
    <ligand>
        <name>ATP</name>
        <dbReference type="ChEBI" id="CHEBI:30616"/>
    </ligand>
</feature>
<dbReference type="Proteomes" id="UP000252884">
    <property type="component" value="Unassembled WGS sequence"/>
</dbReference>
<keyword evidence="8 12" id="KW-0067">ATP-binding</keyword>
<keyword evidence="4 12" id="KW-0808">Transferase</keyword>
<feature type="active site" description="Proton acceptor" evidence="12">
    <location>
        <position position="252"/>
    </location>
</feature>
<evidence type="ECO:0000256" key="2">
    <source>
        <dbReference type="ARBA" id="ARBA00012035"/>
    </source>
</evidence>
<feature type="binding site" evidence="12">
    <location>
        <begin position="11"/>
        <end position="13"/>
    </location>
    <ligand>
        <name>substrate</name>
    </ligand>
</feature>
<dbReference type="Gene3D" id="3.40.1190.20">
    <property type="match status" value="1"/>
</dbReference>
<comment type="similarity">
    <text evidence="1">Belongs to the carbohydrate kinase pfkB family.</text>
</comment>
<name>A0A368Y6R0_9BURK</name>
<protein>
    <recommendedName>
        <fullName evidence="3 12">Ribokinase</fullName>
        <shortName evidence="12">RK</shortName>
        <ecNumber evidence="2 12">2.7.1.15</ecNumber>
    </recommendedName>
</protein>
<dbReference type="GO" id="GO:0019303">
    <property type="term" value="P:D-ribose catabolic process"/>
    <property type="evidence" value="ECO:0007669"/>
    <property type="project" value="UniProtKB-UniRule"/>
</dbReference>
<keyword evidence="12" id="KW-0963">Cytoplasm</keyword>
<dbReference type="InterPro" id="IPR002173">
    <property type="entry name" value="Carboh/pur_kinase_PfkB_CS"/>
</dbReference>
<feature type="binding site" evidence="12">
    <location>
        <position position="140"/>
    </location>
    <ligand>
        <name>substrate</name>
    </ligand>
</feature>
<feature type="binding site" evidence="12">
    <location>
        <position position="184"/>
    </location>
    <ligand>
        <name>ATP</name>
        <dbReference type="ChEBI" id="CHEBI:30616"/>
    </ligand>
</feature>
<dbReference type="CDD" id="cd01174">
    <property type="entry name" value="ribokinase"/>
    <property type="match status" value="1"/>
</dbReference>
<comment type="similarity">
    <text evidence="12">Belongs to the carbohydrate kinase PfkB family. Ribokinase subfamily.</text>
</comment>
<feature type="binding site" evidence="12">
    <location>
        <begin position="39"/>
        <end position="43"/>
    </location>
    <ligand>
        <name>substrate</name>
    </ligand>
</feature>
<feature type="binding site" evidence="12">
    <location>
        <position position="287"/>
    </location>
    <ligand>
        <name>K(+)</name>
        <dbReference type="ChEBI" id="CHEBI:29103"/>
    </ligand>
</feature>
<dbReference type="GO" id="GO:0005524">
    <property type="term" value="F:ATP binding"/>
    <property type="evidence" value="ECO:0007669"/>
    <property type="project" value="UniProtKB-UniRule"/>
</dbReference>